<dbReference type="SMART" id="SM01361">
    <property type="entry name" value="A2M_recep"/>
    <property type="match status" value="1"/>
</dbReference>
<dbReference type="InterPro" id="IPR014756">
    <property type="entry name" value="Ig_E-set"/>
</dbReference>
<dbReference type="GO" id="GO:0007399">
    <property type="term" value="P:nervous system development"/>
    <property type="evidence" value="ECO:0007669"/>
    <property type="project" value="UniProtKB-ARBA"/>
</dbReference>
<dbReference type="PROSITE" id="PS00477">
    <property type="entry name" value="ALPHA_2_MACROGLOBULIN"/>
    <property type="match status" value="1"/>
</dbReference>
<evidence type="ECO:0000313" key="8">
    <source>
        <dbReference type="Proteomes" id="UP001148018"/>
    </source>
</evidence>
<dbReference type="InterPro" id="IPR047565">
    <property type="entry name" value="Alpha-macroglob_thiol-ester_cl"/>
</dbReference>
<feature type="region of interest" description="Disordered" evidence="5">
    <location>
        <begin position="1053"/>
        <end position="1187"/>
    </location>
</feature>
<dbReference type="InterPro" id="IPR036058">
    <property type="entry name" value="Kazal_dom_sf"/>
</dbReference>
<feature type="compositionally biased region" description="Low complexity" evidence="5">
    <location>
        <begin position="1123"/>
        <end position="1144"/>
    </location>
</feature>
<accession>A0A9Q0IIH9</accession>
<feature type="domain" description="Kazal-like" evidence="6">
    <location>
        <begin position="1002"/>
        <end position="1056"/>
    </location>
</feature>
<gene>
    <name evidence="7" type="ORF">NHX12_033211</name>
</gene>
<dbReference type="Pfam" id="PF07648">
    <property type="entry name" value="Kazal_2"/>
    <property type="match status" value="1"/>
</dbReference>
<sequence>MPGEPLSLRVKADRGSCVCVATVDKSLYLLKPDFQLSPDKVFKELADFDVSDAFGVPKDDAHFWWPGLSSRRRRRSSVFPWHWDITKDARFAFTSGGMYTDEAVPAFQPHSSTLMTALHPRAVPRAEKRRRTFFPETWVWHCLNVSAETGEAELQLDVPDSITTWVTEAIGLSKDTGMGLAKRAELRTFKSFFVDFTLPYSVIRGEQTKVPLTVYNYLPTCAEVHVKVTVPKGIQFVGHPGKHHLTRKKCVAPGEATPTSIVLSFTQLGTANITARAMAYSDPSCCSDGLQTSKVSNDVDDRRTPTGLDYVRRTVLVEPEGLPREYTYSVFFCPNERIHISTPNKYEYQYVKKPARMTEFQVAVKTHNDAHFALSVSPHDSVEMLEIVLGGRQNSRSWISVGKMGEAVVSAATPGVLSWDEFRSFWISWKSGMIRVGYGQQPSNESLILQWGGSPLLSQIRHIGFSTGWGSVGEFKIWRKEDSDENHNEAFTLGVPQNVVPGSEKASASMIGDVMGPTLNNLDKLLRLPFGCGEQNMIHFAPNVFVLKYLQKTRQLSTDVETEATDYLLQGYQRQLTYKRQDGSYSAFGERDSSGSMWLTAFVLKSFAQSRGFIFIDPEELRAAKSWLIKHQRREGSFPAMGRILNKDLQGGIHGKISLTAYVVAALLETGITTEAKEFLETNTYSADDPLTGTTVTDEDTFMGFSDGLSQSVVSAEVEMTAYGLLTYTLMGDVASALPVVKWLSQQRNALGGFSSTQDTCVALQALSEYAILSYVAGVNLTISLASTNLDFQETFELHRDNKKILQSAKIPSIPTGLFVSAKGEGCCLMQIDVSYNVPDPVAKPAFQLKVVLKEPRDDNRSELNRKRRAALDDDDPAAHQDNMDYRISLEACARYTMLLMDKRAGLKRYELDGRKVIFYFDEAVRQYIVGKTAPVPVKVYDYYEPAFEATRFYNVSESSPLARELCDGPTCNEVESSTNQWIGFVQGNHCNNVLGCLEEEEERYEHCACYRDCGYDGEPVCGSDGRLYQNQCQMEVAACRNGTRIEQVPLAQCPQSKSSPLSSPPPPPPPVVPQTLTTLPPPPPTLTTLLTTTTTTCSDLRPSPLSSPPPPPPVVTSDPHHSPTTTTTTTCSDLRPSPLSSPLSSPPPPPATLTTLLTTTTTTCSDLRPSPLSSPPPPPPVVTSDPHLALGRARRCRYEARRCRYEARRCRYEARRCRYEARRCRYEARRCRYEARRCRYEARRCRYEARRCRYEARRCRYEARRCRYEARRYRYEARRCRYEARRCRYEARRCRYEARRLEAVVEDRPAEADQVTEQGPEPVHTGEEEQGSMAEVSYYSYEYDPDTEPFLADSEGHDHFELRAGGKGPEHRVIIPADPQQTTLDTKNIPGRWYDPWNRL</sequence>
<evidence type="ECO:0000259" key="6">
    <source>
        <dbReference type="PROSITE" id="PS51465"/>
    </source>
</evidence>
<dbReference type="PROSITE" id="PS51465">
    <property type="entry name" value="KAZAL_2"/>
    <property type="match status" value="1"/>
</dbReference>
<dbReference type="SUPFAM" id="SSF48239">
    <property type="entry name" value="Terpenoid cyclases/Protein prenyltransferases"/>
    <property type="match status" value="1"/>
</dbReference>
<dbReference type="SMART" id="SM00280">
    <property type="entry name" value="KAZAL"/>
    <property type="match status" value="1"/>
</dbReference>
<dbReference type="Gene3D" id="2.60.40.690">
    <property type="entry name" value="Alpha-macroglobulin, receptor-binding domain"/>
    <property type="match status" value="1"/>
</dbReference>
<evidence type="ECO:0000256" key="3">
    <source>
        <dbReference type="ARBA" id="ARBA00022900"/>
    </source>
</evidence>
<dbReference type="Gene3D" id="3.30.60.30">
    <property type="match status" value="1"/>
</dbReference>
<feature type="compositionally biased region" description="Low complexity" evidence="5">
    <location>
        <begin position="1153"/>
        <end position="1172"/>
    </location>
</feature>
<dbReference type="SUPFAM" id="SSF81296">
    <property type="entry name" value="E set domains"/>
    <property type="match status" value="1"/>
</dbReference>
<dbReference type="InterPro" id="IPR009048">
    <property type="entry name" value="A-macroglobulin_rcpt-bd"/>
</dbReference>
<evidence type="ECO:0000256" key="5">
    <source>
        <dbReference type="SAM" id="MobiDB-lite"/>
    </source>
</evidence>
<dbReference type="Gene3D" id="2.60.40.10">
    <property type="entry name" value="Immunoglobulins"/>
    <property type="match status" value="1"/>
</dbReference>
<reference evidence="7" key="1">
    <citation type="submission" date="2022-07" db="EMBL/GenBank/DDBJ databases">
        <title>Chromosome-level genome of Muraenolepis orangiensis.</title>
        <authorList>
            <person name="Kim J."/>
        </authorList>
    </citation>
    <scope>NUCLEOTIDE SEQUENCE</scope>
    <source>
        <strain evidence="7">KU_S4_2022</strain>
        <tissue evidence="7">Muscle</tissue>
    </source>
</reference>
<dbReference type="EMBL" id="JANIIK010000048">
    <property type="protein sequence ID" value="KAJ3599248.1"/>
    <property type="molecule type" value="Genomic_DNA"/>
</dbReference>
<name>A0A9Q0IIH9_9TELE</name>
<evidence type="ECO:0000256" key="1">
    <source>
        <dbReference type="ARBA" id="ARBA00010952"/>
    </source>
</evidence>
<dbReference type="InterPro" id="IPR050473">
    <property type="entry name" value="A2M/Complement_sys"/>
</dbReference>
<dbReference type="InterPro" id="IPR008930">
    <property type="entry name" value="Terpenoid_cyclase/PrenylTrfase"/>
</dbReference>
<dbReference type="CDD" id="cd02897">
    <property type="entry name" value="A2M_2"/>
    <property type="match status" value="1"/>
</dbReference>
<dbReference type="Pfam" id="PF07678">
    <property type="entry name" value="TED_complement"/>
    <property type="match status" value="2"/>
</dbReference>
<dbReference type="Gene3D" id="2.20.130.20">
    <property type="match status" value="1"/>
</dbReference>
<dbReference type="GO" id="GO:0005615">
    <property type="term" value="C:extracellular space"/>
    <property type="evidence" value="ECO:0007669"/>
    <property type="project" value="InterPro"/>
</dbReference>
<comment type="similarity">
    <text evidence="1">Belongs to the protease inhibitor I39 (alpha-2-macroglobulin) family.</text>
</comment>
<dbReference type="InterPro" id="IPR011626">
    <property type="entry name" value="Alpha-macroglobulin_TED"/>
</dbReference>
<dbReference type="SUPFAM" id="SSF100895">
    <property type="entry name" value="Kazal-type serine protease inhibitors"/>
    <property type="match status" value="1"/>
</dbReference>
<keyword evidence="3" id="KW-0722">Serine protease inhibitor</keyword>
<feature type="compositionally biased region" description="Pro residues" evidence="5">
    <location>
        <begin position="1173"/>
        <end position="1182"/>
    </location>
</feature>
<evidence type="ECO:0000313" key="7">
    <source>
        <dbReference type="EMBL" id="KAJ3599248.1"/>
    </source>
</evidence>
<dbReference type="InterPro" id="IPR019742">
    <property type="entry name" value="MacrogloblnA2_CS"/>
</dbReference>
<dbReference type="PANTHER" id="PTHR11412:SF139">
    <property type="entry name" value="C3 AND PZP-LIKE ALPHA-2-MACROGLOBULIN DOMAIN-CONTAINING PROTEIN 8"/>
    <property type="match status" value="1"/>
</dbReference>
<dbReference type="InterPro" id="IPR001599">
    <property type="entry name" value="Macroglobln_a2"/>
</dbReference>
<dbReference type="Pfam" id="PF07677">
    <property type="entry name" value="A2M_recep"/>
    <property type="match status" value="1"/>
</dbReference>
<keyword evidence="8" id="KW-1185">Reference proteome</keyword>
<feature type="region of interest" description="Disordered" evidence="5">
    <location>
        <begin position="1309"/>
        <end position="1332"/>
    </location>
</feature>
<dbReference type="Proteomes" id="UP001148018">
    <property type="component" value="Unassembled WGS sequence"/>
</dbReference>
<feature type="compositionally biased region" description="Low complexity" evidence="5">
    <location>
        <begin position="1087"/>
        <end position="1105"/>
    </location>
</feature>
<dbReference type="InterPro" id="IPR041813">
    <property type="entry name" value="A2M_TED"/>
</dbReference>
<feature type="compositionally biased region" description="Pro residues" evidence="5">
    <location>
        <begin position="1063"/>
        <end position="1073"/>
    </location>
</feature>
<dbReference type="InterPro" id="IPR002350">
    <property type="entry name" value="Kazal_dom"/>
</dbReference>
<dbReference type="InterPro" id="IPR013783">
    <property type="entry name" value="Ig-like_fold"/>
</dbReference>
<protein>
    <recommendedName>
        <fullName evidence="6">Kazal-like domain-containing protein</fullName>
    </recommendedName>
</protein>
<dbReference type="SUPFAM" id="SSF49410">
    <property type="entry name" value="Alpha-macroglobulin receptor domain"/>
    <property type="match status" value="1"/>
</dbReference>
<dbReference type="SMART" id="SM01419">
    <property type="entry name" value="Thiol-ester_cl"/>
    <property type="match status" value="1"/>
</dbReference>
<dbReference type="CDD" id="cd00104">
    <property type="entry name" value="KAZAL_FS"/>
    <property type="match status" value="1"/>
</dbReference>
<evidence type="ECO:0000256" key="4">
    <source>
        <dbReference type="ARBA" id="ARBA00023157"/>
    </source>
</evidence>
<proteinExistence type="inferred from homology"/>
<feature type="compositionally biased region" description="Pro residues" evidence="5">
    <location>
        <begin position="1106"/>
        <end position="1115"/>
    </location>
</feature>
<dbReference type="InterPro" id="IPR036595">
    <property type="entry name" value="A-macroglobulin_rcpt-bd_sf"/>
</dbReference>
<dbReference type="OrthoDB" id="2142040at2759"/>
<dbReference type="PANTHER" id="PTHR11412">
    <property type="entry name" value="MACROGLOBULIN / COMPLEMENT"/>
    <property type="match status" value="1"/>
</dbReference>
<dbReference type="SMART" id="SM01360">
    <property type="entry name" value="A2M"/>
    <property type="match status" value="1"/>
</dbReference>
<comment type="caution">
    <text evidence="7">The sequence shown here is derived from an EMBL/GenBank/DDBJ whole genome shotgun (WGS) entry which is preliminary data.</text>
</comment>
<keyword evidence="2" id="KW-0646">Protease inhibitor</keyword>
<dbReference type="Gene3D" id="1.50.10.20">
    <property type="match status" value="2"/>
</dbReference>
<dbReference type="Gene3D" id="6.20.50.160">
    <property type="match status" value="1"/>
</dbReference>
<dbReference type="GO" id="GO:0004867">
    <property type="term" value="F:serine-type endopeptidase inhibitor activity"/>
    <property type="evidence" value="ECO:0007669"/>
    <property type="project" value="UniProtKB-KW"/>
</dbReference>
<dbReference type="InterPro" id="IPR022041">
    <property type="entry name" value="Methyltransf_FA"/>
</dbReference>
<evidence type="ECO:0000256" key="2">
    <source>
        <dbReference type="ARBA" id="ARBA00022690"/>
    </source>
</evidence>
<organism evidence="7 8">
    <name type="scientific">Muraenolepis orangiensis</name>
    <name type="common">Patagonian moray cod</name>
    <dbReference type="NCBI Taxonomy" id="630683"/>
    <lineage>
        <taxon>Eukaryota</taxon>
        <taxon>Metazoa</taxon>
        <taxon>Chordata</taxon>
        <taxon>Craniata</taxon>
        <taxon>Vertebrata</taxon>
        <taxon>Euteleostomi</taxon>
        <taxon>Actinopterygii</taxon>
        <taxon>Neopterygii</taxon>
        <taxon>Teleostei</taxon>
        <taxon>Neoteleostei</taxon>
        <taxon>Acanthomorphata</taxon>
        <taxon>Zeiogadaria</taxon>
        <taxon>Gadariae</taxon>
        <taxon>Gadiformes</taxon>
        <taxon>Muraenolepidoidei</taxon>
        <taxon>Muraenolepididae</taxon>
        <taxon>Muraenolepis</taxon>
    </lineage>
</organism>
<dbReference type="Pfam" id="PF00207">
    <property type="entry name" value="A2M"/>
    <property type="match status" value="1"/>
</dbReference>
<keyword evidence="4" id="KW-1015">Disulfide bond</keyword>
<dbReference type="Pfam" id="PF12248">
    <property type="entry name" value="Methyltransf_FA"/>
    <property type="match status" value="1"/>
</dbReference>